<evidence type="ECO:0000313" key="12">
    <source>
        <dbReference type="Proteomes" id="UP000070299"/>
    </source>
</evidence>
<dbReference type="RefSeq" id="WP_068377849.1">
    <property type="nucleotide sequence ID" value="NZ_LSNE01000006.1"/>
</dbReference>
<comment type="similarity">
    <text evidence="2 7">Belongs to the RseA family.</text>
</comment>
<proteinExistence type="inferred from homology"/>
<dbReference type="OrthoDB" id="6194196at2"/>
<dbReference type="Pfam" id="PF03872">
    <property type="entry name" value="RseA_N"/>
    <property type="match status" value="1"/>
</dbReference>
<accession>A0A136A0A8</accession>
<evidence type="ECO:0000256" key="3">
    <source>
        <dbReference type="ARBA" id="ARBA00022475"/>
    </source>
</evidence>
<evidence type="ECO:0000259" key="10">
    <source>
        <dbReference type="Pfam" id="PF03873"/>
    </source>
</evidence>
<dbReference type="PIRSF" id="PIRSF016938">
    <property type="entry name" value="RseA"/>
    <property type="match status" value="1"/>
</dbReference>
<gene>
    <name evidence="11" type="ORF">AX660_16580</name>
</gene>
<evidence type="ECO:0000256" key="1">
    <source>
        <dbReference type="ARBA" id="ARBA00004162"/>
    </source>
</evidence>
<sequence>MSQKFENLSALVDGENSQFDLQGNELITAIKNDKDLEQKWHSYHVIRYGLRKELPQQMQFDIAAKVMLALESEPAILAPKRNWRDLPVLGSVIPFVKQGGQMAIAASVAVAMIIGVQQFNQNEADQPFNSAAPILGIPGGLSPVSFEQTNTMPQNDMMEQRRRINAFIADHQQQMRLKSVELNITPSSVEQPAKNDFQPEILNDTP</sequence>
<dbReference type="STRING" id="1799789.AX660_16580"/>
<comment type="subunit">
    <text evidence="7">Interacts 1:1 with ECF RNA polymerase sigma-E (RpoE); this inhibits the interaction of sigma-E with the RNA polymerase catalytic core and leads to a decreased expression of sigma-E-regulated genes. Interacts with RseB.</text>
</comment>
<dbReference type="Gene3D" id="1.10.10.880">
    <property type="entry name" value="Anti sigma-E protein RseA, N-terminal domain"/>
    <property type="match status" value="1"/>
</dbReference>
<evidence type="ECO:0000256" key="4">
    <source>
        <dbReference type="ARBA" id="ARBA00022692"/>
    </source>
</evidence>
<keyword evidence="12" id="KW-1185">Reference proteome</keyword>
<evidence type="ECO:0000256" key="5">
    <source>
        <dbReference type="ARBA" id="ARBA00022989"/>
    </source>
</evidence>
<dbReference type="PANTHER" id="PTHR38104:SF1">
    <property type="entry name" value="ANTI-SIGMA-E FACTOR RSEA"/>
    <property type="match status" value="1"/>
</dbReference>
<dbReference type="SUPFAM" id="SSF89069">
    <property type="entry name" value="N-terminal, cytoplasmic domain of anti-sigmaE factor RseA"/>
    <property type="match status" value="1"/>
</dbReference>
<keyword evidence="3 7" id="KW-1003">Cell membrane</keyword>
<comment type="function">
    <text evidence="7">An anti-sigma factor for extracytoplasmic function (ECF) sigma factor sigma-E (RpoE). ECF sigma factors are held in an inactive form by an anti-sigma factor until released by regulated intramembrane proteolysis (RIP). RIP occurs when an extracytoplasmic signal triggers a concerted proteolytic cascade to transmit information and elicit cellular responses. The membrane-spanning regulatory substrate protein is first cut periplasmically (site-1 protease, S1P, DegS), then within the membrane itself (site-2 protease, S2P, RseP), while cytoplasmic proteases finish degrading the anti-sigma factor, liberating sigma-E.</text>
</comment>
<keyword evidence="4" id="KW-0812">Transmembrane</keyword>
<dbReference type="GO" id="GO:0016989">
    <property type="term" value="F:sigma factor antagonist activity"/>
    <property type="evidence" value="ECO:0007669"/>
    <property type="project" value="InterPro"/>
</dbReference>
<dbReference type="GO" id="GO:0005886">
    <property type="term" value="C:plasma membrane"/>
    <property type="evidence" value="ECO:0007669"/>
    <property type="project" value="UniProtKB-SubCell"/>
</dbReference>
<dbReference type="InterPro" id="IPR052383">
    <property type="entry name" value="Anti-sigma-E_RseA-like"/>
</dbReference>
<evidence type="ECO:0000256" key="2">
    <source>
        <dbReference type="ARBA" id="ARBA00005837"/>
    </source>
</evidence>
<dbReference type="EMBL" id="LSNE01000006">
    <property type="protein sequence ID" value="KXI28688.1"/>
    <property type="molecule type" value="Genomic_DNA"/>
</dbReference>
<evidence type="ECO:0000313" key="11">
    <source>
        <dbReference type="EMBL" id="KXI28688.1"/>
    </source>
</evidence>
<feature type="domain" description="Anti sigma-E protein RseA N-terminal" evidence="9">
    <location>
        <begin position="6"/>
        <end position="81"/>
    </location>
</feature>
<comment type="subcellular location">
    <subcellularLocation>
        <location evidence="7">Cell inner membrane</location>
    </subcellularLocation>
    <subcellularLocation>
        <location evidence="1">Cell membrane</location>
        <topology evidence="1">Single-pass membrane protein</topology>
    </subcellularLocation>
</comment>
<protein>
    <recommendedName>
        <fullName evidence="7">Anti-sigma-E factor RseA</fullName>
    </recommendedName>
    <alternativeName>
        <fullName evidence="7">Regulator of SigE</fullName>
    </alternativeName>
    <alternativeName>
        <fullName evidence="7">Sigma-E anti-sigma factor RseA</fullName>
    </alternativeName>
    <alternativeName>
        <fullName evidence="7">Sigma-E factor negative regulatory protein</fullName>
    </alternativeName>
</protein>
<dbReference type="Proteomes" id="UP000070299">
    <property type="component" value="Unassembled WGS sequence"/>
</dbReference>
<dbReference type="InterPro" id="IPR005573">
    <property type="entry name" value="Anti-sigma_E_RseA_C"/>
</dbReference>
<dbReference type="Pfam" id="PF03873">
    <property type="entry name" value="RseA_C"/>
    <property type="match status" value="1"/>
</dbReference>
<dbReference type="InterPro" id="IPR036147">
    <property type="entry name" value="Anti-sigma_E_RseA_N_sf"/>
</dbReference>
<evidence type="ECO:0000256" key="8">
    <source>
        <dbReference type="SAM" id="MobiDB-lite"/>
    </source>
</evidence>
<evidence type="ECO:0000256" key="6">
    <source>
        <dbReference type="ARBA" id="ARBA00023136"/>
    </source>
</evidence>
<dbReference type="InterPro" id="IPR026279">
    <property type="entry name" value="RseA"/>
</dbReference>
<feature type="region of interest" description="Disordered" evidence="8">
    <location>
        <begin position="187"/>
        <end position="206"/>
    </location>
</feature>
<keyword evidence="7" id="KW-0997">Cell inner membrane</keyword>
<dbReference type="PANTHER" id="PTHR38104">
    <property type="match status" value="1"/>
</dbReference>
<evidence type="ECO:0000256" key="7">
    <source>
        <dbReference type="PIRNR" id="PIRNR016938"/>
    </source>
</evidence>
<feature type="domain" description="Anti sigma-E protein RseA C-terminal" evidence="10">
    <location>
        <begin position="126"/>
        <end position="177"/>
    </location>
</feature>
<dbReference type="AlphaFoldDB" id="A0A136A0A8"/>
<dbReference type="InterPro" id="IPR005572">
    <property type="entry name" value="Anti-sigma_E_RseA_N"/>
</dbReference>
<evidence type="ECO:0000259" key="9">
    <source>
        <dbReference type="Pfam" id="PF03872"/>
    </source>
</evidence>
<keyword evidence="6 7" id="KW-0472">Membrane</keyword>
<dbReference type="CDD" id="cd16328">
    <property type="entry name" value="RseA_N"/>
    <property type="match status" value="1"/>
</dbReference>
<reference evidence="12" key="1">
    <citation type="submission" date="2016-02" db="EMBL/GenBank/DDBJ databases">
        <authorList>
            <person name="Schultz-Johansen M."/>
            <person name="Glaring M.A."/>
            <person name="Bech P.K."/>
            <person name="Stougaard P."/>
        </authorList>
    </citation>
    <scope>NUCLEOTIDE SEQUENCE [LARGE SCALE GENOMIC DNA]</scope>
    <source>
        <strain evidence="12">S66</strain>
    </source>
</reference>
<organism evidence="11 12">
    <name type="scientific">Paraglaciecola hydrolytica</name>
    <dbReference type="NCBI Taxonomy" id="1799789"/>
    <lineage>
        <taxon>Bacteria</taxon>
        <taxon>Pseudomonadati</taxon>
        <taxon>Pseudomonadota</taxon>
        <taxon>Gammaproteobacteria</taxon>
        <taxon>Alteromonadales</taxon>
        <taxon>Alteromonadaceae</taxon>
        <taxon>Paraglaciecola</taxon>
    </lineage>
</organism>
<keyword evidence="5" id="KW-1133">Transmembrane helix</keyword>
<name>A0A136A0A8_9ALTE</name>
<comment type="caution">
    <text evidence="11">The sequence shown here is derived from an EMBL/GenBank/DDBJ whole genome shotgun (WGS) entry which is preliminary data.</text>
</comment>